<feature type="domain" description="SLH" evidence="10">
    <location>
        <begin position="578"/>
        <end position="634"/>
    </location>
</feature>
<comment type="caution">
    <text evidence="11">The sequence shown here is derived from an EMBL/GenBank/DDBJ whole genome shotgun (WGS) entry which is preliminary data.</text>
</comment>
<feature type="active site" description="Charge relay system" evidence="6 7">
    <location>
        <position position="155"/>
    </location>
</feature>
<dbReference type="CDD" id="cd07477">
    <property type="entry name" value="Peptidases_S8_Subtilisin_subset"/>
    <property type="match status" value="1"/>
</dbReference>
<name>A0A9X3LET3_9BACL</name>
<dbReference type="PROSITE" id="PS00136">
    <property type="entry name" value="SUBTILASE_ASP"/>
    <property type="match status" value="1"/>
</dbReference>
<accession>A0A9X3LET3</accession>
<dbReference type="Pfam" id="PF00082">
    <property type="entry name" value="Peptidase_S8"/>
    <property type="match status" value="1"/>
</dbReference>
<feature type="active site" description="Charge relay system" evidence="6 7">
    <location>
        <position position="120"/>
    </location>
</feature>
<evidence type="ECO:0000256" key="3">
    <source>
        <dbReference type="ARBA" id="ARBA00022723"/>
    </source>
</evidence>
<dbReference type="EMBL" id="JAMKBJ010000003">
    <property type="protein sequence ID" value="MCZ8536647.1"/>
    <property type="molecule type" value="Genomic_DNA"/>
</dbReference>
<dbReference type="Proteomes" id="UP001152173">
    <property type="component" value="Unassembled WGS sequence"/>
</dbReference>
<evidence type="ECO:0000259" key="10">
    <source>
        <dbReference type="PROSITE" id="PS51272"/>
    </source>
</evidence>
<dbReference type="Pfam" id="PF00395">
    <property type="entry name" value="SLH"/>
    <property type="match status" value="3"/>
</dbReference>
<dbReference type="PRINTS" id="PR00723">
    <property type="entry name" value="SUBTILISIN"/>
</dbReference>
<dbReference type="InterPro" id="IPR000209">
    <property type="entry name" value="Peptidase_S8/S53_dom"/>
</dbReference>
<dbReference type="PROSITE" id="PS51272">
    <property type="entry name" value="SLH"/>
    <property type="match status" value="3"/>
</dbReference>
<proteinExistence type="inferred from homology"/>
<dbReference type="PROSITE" id="PS00137">
    <property type="entry name" value="SUBTILASE_HIS"/>
    <property type="match status" value="1"/>
</dbReference>
<dbReference type="PANTHER" id="PTHR43806">
    <property type="entry name" value="PEPTIDASE S8"/>
    <property type="match status" value="1"/>
</dbReference>
<keyword evidence="5 7" id="KW-0720">Serine protease</keyword>
<feature type="chain" id="PRO_5040889294" evidence="9">
    <location>
        <begin position="26"/>
        <end position="634"/>
    </location>
</feature>
<dbReference type="InterPro" id="IPR023828">
    <property type="entry name" value="Peptidase_S8_Ser-AS"/>
</dbReference>
<dbReference type="RefSeq" id="WP_269925741.1">
    <property type="nucleotide sequence ID" value="NZ_JAMKBJ010000003.1"/>
</dbReference>
<reference evidence="11" key="1">
    <citation type="submission" date="2022-05" db="EMBL/GenBank/DDBJ databases">
        <authorList>
            <person name="Colautti A."/>
            <person name="Iacumin L."/>
        </authorList>
    </citation>
    <scope>NUCLEOTIDE SEQUENCE</scope>
    <source>
        <strain evidence="11">SK 55</strain>
    </source>
</reference>
<evidence type="ECO:0000256" key="8">
    <source>
        <dbReference type="RuleBase" id="RU003355"/>
    </source>
</evidence>
<dbReference type="PROSITE" id="PS00138">
    <property type="entry name" value="SUBTILASE_SER"/>
    <property type="match status" value="1"/>
</dbReference>
<dbReference type="AlphaFoldDB" id="A0A9X3LET3"/>
<dbReference type="InterPro" id="IPR015500">
    <property type="entry name" value="Peptidase_S8_subtilisin-rel"/>
</dbReference>
<dbReference type="GO" id="GO:0046872">
    <property type="term" value="F:metal ion binding"/>
    <property type="evidence" value="ECO:0007669"/>
    <property type="project" value="UniProtKB-KW"/>
</dbReference>
<feature type="domain" description="SLH" evidence="10">
    <location>
        <begin position="514"/>
        <end position="577"/>
    </location>
</feature>
<dbReference type="InterPro" id="IPR036852">
    <property type="entry name" value="Peptidase_S8/S53_dom_sf"/>
</dbReference>
<keyword evidence="4 7" id="KW-0378">Hydrolase</keyword>
<dbReference type="GO" id="GO:0004252">
    <property type="term" value="F:serine-type endopeptidase activity"/>
    <property type="evidence" value="ECO:0007669"/>
    <property type="project" value="UniProtKB-UniRule"/>
</dbReference>
<evidence type="ECO:0000256" key="6">
    <source>
        <dbReference type="PIRSR" id="PIRSR615500-1"/>
    </source>
</evidence>
<dbReference type="InterPro" id="IPR034202">
    <property type="entry name" value="Subtilisin_Carlsberg-like"/>
</dbReference>
<dbReference type="SUPFAM" id="SSF52743">
    <property type="entry name" value="Subtilisin-like"/>
    <property type="match status" value="1"/>
</dbReference>
<comment type="similarity">
    <text evidence="1 7 8">Belongs to the peptidase S8 family.</text>
</comment>
<evidence type="ECO:0000256" key="9">
    <source>
        <dbReference type="SAM" id="SignalP"/>
    </source>
</evidence>
<dbReference type="InterPro" id="IPR022398">
    <property type="entry name" value="Peptidase_S8_His-AS"/>
</dbReference>
<dbReference type="PANTHER" id="PTHR43806:SF11">
    <property type="entry name" value="CEREVISIN-RELATED"/>
    <property type="match status" value="1"/>
</dbReference>
<evidence type="ECO:0000313" key="11">
    <source>
        <dbReference type="EMBL" id="MCZ8536647.1"/>
    </source>
</evidence>
<sequence length="634" mass="69160">MKYIVSIAISSVLLLSSLNTYEVMAESTHHVVVKIDQKNKELLKKYKILHSFDTIPVAEIEVSTSQLRELQSESSIFEILPEYTYEISSDTISPSYKQLKALPSQVTPYTGKGVKVGILDTGIDTEHSDLHVRGGFCSLSSNCGSGVAYDDDNGHGTHVAGTIAALKNNSGIQGIAPNVELYAIKSLHQNGAGETFELIKGVEWAMANDIDILNLSVETDFDDRFFKEVLDKAYASGMVIVAASGNDGDSKLTDTVRYPAKYDSVIGVSAITSSNTGWNRSTRGPSVEVSAPGVAILSTYPRNLDLEDGTQNGYFSQSGTSMAAPHVTGVLALYKERFPNMSNVKLRQLLQVTATDLGAIGRDEVFGYGVATYEPTITEIPFLDSTVSNGQIMLTLQNKDAVSSWKLTENGEPLKEVASAKWELYRPAGTYSFNFTYVMKNGDAMTEKVNVTLKNPAFTDLNKSQWFSSHVSYLYFKEQMNGYKDGSFKPSNEITRAEAVALLGRAMNLNGEERVTSFKDVGSGNFASGYIQSAYETGILSGFPDGSFKPSQAVTRAEMAILIQNAFLFPSDPNKLLSFTDMNTGMASYEAIQALVQQGIARGVSTTQFQPHAKMTRSAYSVFLARAQNPKIFK</sequence>
<evidence type="ECO:0000256" key="1">
    <source>
        <dbReference type="ARBA" id="ARBA00011073"/>
    </source>
</evidence>
<keyword evidence="12" id="KW-1185">Reference proteome</keyword>
<gene>
    <name evidence="11" type="ORF">M9R32_05550</name>
</gene>
<evidence type="ECO:0000256" key="5">
    <source>
        <dbReference type="ARBA" id="ARBA00022825"/>
    </source>
</evidence>
<dbReference type="Gene3D" id="3.40.50.200">
    <property type="entry name" value="Peptidase S8/S53 domain"/>
    <property type="match status" value="1"/>
</dbReference>
<evidence type="ECO:0000256" key="4">
    <source>
        <dbReference type="ARBA" id="ARBA00022801"/>
    </source>
</evidence>
<feature type="signal peptide" evidence="9">
    <location>
        <begin position="1"/>
        <end position="25"/>
    </location>
</feature>
<keyword evidence="9" id="KW-0732">Signal</keyword>
<dbReference type="PROSITE" id="PS51892">
    <property type="entry name" value="SUBTILASE"/>
    <property type="match status" value="1"/>
</dbReference>
<feature type="domain" description="SLH" evidence="10">
    <location>
        <begin position="454"/>
        <end position="513"/>
    </location>
</feature>
<keyword evidence="2 7" id="KW-0645">Protease</keyword>
<organism evidence="11 12">
    <name type="scientific">Paenisporosarcina quisquiliarum</name>
    <dbReference type="NCBI Taxonomy" id="365346"/>
    <lineage>
        <taxon>Bacteria</taxon>
        <taxon>Bacillati</taxon>
        <taxon>Bacillota</taxon>
        <taxon>Bacilli</taxon>
        <taxon>Bacillales</taxon>
        <taxon>Caryophanaceae</taxon>
        <taxon>Paenisporosarcina</taxon>
    </lineage>
</organism>
<evidence type="ECO:0000313" key="12">
    <source>
        <dbReference type="Proteomes" id="UP001152173"/>
    </source>
</evidence>
<keyword evidence="3" id="KW-0479">Metal-binding</keyword>
<protein>
    <submittedName>
        <fullName evidence="11">S8 family serine peptidase</fullName>
    </submittedName>
</protein>
<feature type="active site" description="Charge relay system" evidence="6 7">
    <location>
        <position position="321"/>
    </location>
</feature>
<dbReference type="InterPro" id="IPR023827">
    <property type="entry name" value="Peptidase_S8_Asp-AS"/>
</dbReference>
<evidence type="ECO:0000256" key="7">
    <source>
        <dbReference type="PROSITE-ProRule" id="PRU01240"/>
    </source>
</evidence>
<evidence type="ECO:0000256" key="2">
    <source>
        <dbReference type="ARBA" id="ARBA00022670"/>
    </source>
</evidence>
<dbReference type="GO" id="GO:0006508">
    <property type="term" value="P:proteolysis"/>
    <property type="evidence" value="ECO:0007669"/>
    <property type="project" value="UniProtKB-KW"/>
</dbReference>
<dbReference type="InterPro" id="IPR050131">
    <property type="entry name" value="Peptidase_S8_subtilisin-like"/>
</dbReference>
<dbReference type="InterPro" id="IPR001119">
    <property type="entry name" value="SLH_dom"/>
</dbReference>